<protein>
    <submittedName>
        <fullName evidence="1">Phosphate-selective porin O and P</fullName>
    </submittedName>
</protein>
<dbReference type="InterPro" id="IPR010870">
    <property type="entry name" value="Porin_O/P"/>
</dbReference>
<comment type="caution">
    <text evidence="1">The sequence shown here is derived from an EMBL/GenBank/DDBJ whole genome shotgun (WGS) entry which is preliminary data.</text>
</comment>
<reference evidence="1 2" key="1">
    <citation type="submission" date="2018-03" db="EMBL/GenBank/DDBJ databases">
        <title>Draft Genome Sequences of the Obligatory Marine Myxobacteria Enhygromyxa salina SWB007.</title>
        <authorList>
            <person name="Poehlein A."/>
            <person name="Moghaddam J.A."/>
            <person name="Harms H."/>
            <person name="Alanjari M."/>
            <person name="Koenig G.M."/>
            <person name="Daniel R."/>
            <person name="Schaeberle T.F."/>
        </authorList>
    </citation>
    <scope>NUCLEOTIDE SEQUENCE [LARGE SCALE GENOMIC DNA]</scope>
    <source>
        <strain evidence="1 2">SWB007</strain>
    </source>
</reference>
<organism evidence="1 2">
    <name type="scientific">Enhygromyxa salina</name>
    <dbReference type="NCBI Taxonomy" id="215803"/>
    <lineage>
        <taxon>Bacteria</taxon>
        <taxon>Pseudomonadati</taxon>
        <taxon>Myxococcota</taxon>
        <taxon>Polyangia</taxon>
        <taxon>Nannocystales</taxon>
        <taxon>Nannocystaceae</taxon>
        <taxon>Enhygromyxa</taxon>
    </lineage>
</organism>
<dbReference type="Gene3D" id="2.40.160.10">
    <property type="entry name" value="Porin"/>
    <property type="match status" value="1"/>
</dbReference>
<dbReference type="SUPFAM" id="SSF56935">
    <property type="entry name" value="Porins"/>
    <property type="match status" value="1"/>
</dbReference>
<evidence type="ECO:0000313" key="2">
    <source>
        <dbReference type="Proteomes" id="UP000238823"/>
    </source>
</evidence>
<proteinExistence type="predicted"/>
<dbReference type="Proteomes" id="UP000238823">
    <property type="component" value="Unassembled WGS sequence"/>
</dbReference>
<gene>
    <name evidence="1" type="ORF">ENSA7_57090</name>
</gene>
<dbReference type="EMBL" id="PVNL01000117">
    <property type="protein sequence ID" value="PRQ01104.1"/>
    <property type="molecule type" value="Genomic_DNA"/>
</dbReference>
<dbReference type="InterPro" id="IPR023614">
    <property type="entry name" value="Porin_dom_sf"/>
</dbReference>
<dbReference type="AlphaFoldDB" id="A0A2S9Y7M5"/>
<name>A0A2S9Y7M5_9BACT</name>
<evidence type="ECO:0000313" key="1">
    <source>
        <dbReference type="EMBL" id="PRQ01104.1"/>
    </source>
</evidence>
<accession>A0A2S9Y7M5</accession>
<dbReference type="Pfam" id="PF07396">
    <property type="entry name" value="Porin_O_P"/>
    <property type="match status" value="1"/>
</dbReference>
<sequence length="391" mass="43591">MPIDAERVRFRPGKGLTLSSKDGKYSITTGLRVQLLYTLDHDNDAAPDVEPVSHTFQLRRARLAFAGNVFGEHNKYKLELSFSPRDIALKNSTARFTILRDFYVDFDYLRNLTVRIGQYKLPYSQQRVISSGKLQLVDRSIVGSEFDLDRDIGIDIRSKDFGGLGKLRYYAGVYMGGGRDNYTLEPVTGRGGLVYIARLEVAPIGHFDDYTEGDFDRTKKPRLSLGVAYSYMDDAVFTRGTKGSTPTDGGTTDYHNANAGLVFKLLGLSISGELFWRQGQRHAGDVEIEDDMGDLVPAAVEAPRNGLGWYVQAGYMIPYVPLEVAGRYSEIRAIGEAGVETSISDRREVGGGLSWYIAGHPYKLQADYFRIWDDAIGQGIDEVRVQAQISF</sequence>